<accession>A0A6J7WLZ3</accession>
<organism evidence="1">
    <name type="scientific">uncultured Caudovirales phage</name>
    <dbReference type="NCBI Taxonomy" id="2100421"/>
    <lineage>
        <taxon>Viruses</taxon>
        <taxon>Duplodnaviria</taxon>
        <taxon>Heunggongvirae</taxon>
        <taxon>Uroviricota</taxon>
        <taxon>Caudoviricetes</taxon>
        <taxon>Peduoviridae</taxon>
        <taxon>Maltschvirus</taxon>
        <taxon>Maltschvirus maltsch</taxon>
    </lineage>
</organism>
<evidence type="ECO:0000313" key="1">
    <source>
        <dbReference type="EMBL" id="CAB5219109.1"/>
    </source>
</evidence>
<dbReference type="EMBL" id="LR798267">
    <property type="protein sequence ID" value="CAB5219109.1"/>
    <property type="molecule type" value="Genomic_DNA"/>
</dbReference>
<sequence>MDKNESRIEEIIRTIKTQTEITKVVIAYTDGICTAQVAMEQIRNLCVKNVPEGDK</sequence>
<protein>
    <submittedName>
        <fullName evidence="1">Uncharacterized protein</fullName>
    </submittedName>
</protein>
<gene>
    <name evidence="1" type="ORF">UFOVP221_26</name>
</gene>
<name>A0A6J7WLZ3_9CAUD</name>
<reference evidence="1" key="1">
    <citation type="submission" date="2020-05" db="EMBL/GenBank/DDBJ databases">
        <authorList>
            <person name="Chiriac C."/>
            <person name="Salcher M."/>
            <person name="Ghai R."/>
            <person name="Kavagutti S V."/>
        </authorList>
    </citation>
    <scope>NUCLEOTIDE SEQUENCE</scope>
</reference>
<proteinExistence type="predicted"/>